<protein>
    <submittedName>
        <fullName evidence="17">Secreted trypsin-like serine protease</fullName>
    </submittedName>
</protein>
<evidence type="ECO:0000256" key="1">
    <source>
        <dbReference type="ARBA" id="ARBA00004240"/>
    </source>
</evidence>
<dbReference type="InterPro" id="IPR001254">
    <property type="entry name" value="Trypsin_dom"/>
</dbReference>
<dbReference type="SUPFAM" id="SSF50494">
    <property type="entry name" value="Trypsin-like serine proteases"/>
    <property type="match status" value="1"/>
</dbReference>
<dbReference type="CDD" id="cd00190">
    <property type="entry name" value="Tryp_SPc"/>
    <property type="match status" value="1"/>
</dbReference>
<dbReference type="GO" id="GO:0007599">
    <property type="term" value="P:hemostasis"/>
    <property type="evidence" value="ECO:0007669"/>
    <property type="project" value="UniProtKB-KW"/>
</dbReference>
<dbReference type="InterPro" id="IPR033116">
    <property type="entry name" value="TRYPSIN_SER"/>
</dbReference>
<keyword evidence="6 17" id="KW-0645">Protease</keyword>
<dbReference type="SMART" id="SM00020">
    <property type="entry name" value="Tryp_SPc"/>
    <property type="match status" value="1"/>
</dbReference>
<keyword evidence="18" id="KW-1185">Reference proteome</keyword>
<evidence type="ECO:0000256" key="6">
    <source>
        <dbReference type="ARBA" id="ARBA00022670"/>
    </source>
</evidence>
<evidence type="ECO:0000256" key="11">
    <source>
        <dbReference type="ARBA" id="ARBA00023034"/>
    </source>
</evidence>
<dbReference type="GO" id="GO:0005576">
    <property type="term" value="C:extracellular region"/>
    <property type="evidence" value="ECO:0007669"/>
    <property type="project" value="UniProtKB-SubCell"/>
</dbReference>
<evidence type="ECO:0000256" key="5">
    <source>
        <dbReference type="ARBA" id="ARBA00022525"/>
    </source>
</evidence>
<evidence type="ECO:0000259" key="16">
    <source>
        <dbReference type="PROSITE" id="PS50240"/>
    </source>
</evidence>
<dbReference type="FunFam" id="2.40.10.10:FF:000011">
    <property type="entry name" value="Coagulation factor X"/>
    <property type="match status" value="1"/>
</dbReference>
<evidence type="ECO:0000313" key="18">
    <source>
        <dbReference type="Proteomes" id="UP000581769"/>
    </source>
</evidence>
<feature type="domain" description="Peptidase S1" evidence="16">
    <location>
        <begin position="53"/>
        <end position="276"/>
    </location>
</feature>
<proteinExistence type="inferred from homology"/>
<evidence type="ECO:0000256" key="4">
    <source>
        <dbReference type="ARBA" id="ARBA00007664"/>
    </source>
</evidence>
<keyword evidence="9" id="KW-0256">Endoplasmic reticulum</keyword>
<dbReference type="PROSITE" id="PS00135">
    <property type="entry name" value="TRYPSIN_SER"/>
    <property type="match status" value="1"/>
</dbReference>
<keyword evidence="5" id="KW-0964">Secreted</keyword>
<keyword evidence="12" id="KW-1015">Disulfide bond</keyword>
<evidence type="ECO:0000313" key="17">
    <source>
        <dbReference type="EMBL" id="MBB4685241.1"/>
    </source>
</evidence>
<evidence type="ECO:0000256" key="3">
    <source>
        <dbReference type="ARBA" id="ARBA00004613"/>
    </source>
</evidence>
<evidence type="ECO:0000256" key="13">
    <source>
        <dbReference type="ARBA" id="ARBA00023180"/>
    </source>
</evidence>
<dbReference type="PRINTS" id="PR00722">
    <property type="entry name" value="CHYMOTRYPSIN"/>
</dbReference>
<sequence length="281" mass="28580">MPAKFRRPLLLAVGALLAAAVAVPVGTAWAGGPAEPDPGVPGSPGSSAAQPRIVGGGEASLSDHPYAVYLTDQSGNQYCGAVIVGSSAVATAAHCAKAVSASDVRVVAGRQDKRSSAGVVLKVSKVWVSPEFSDPTKGDDVAVLSVRGKLPYEPVKLAGPDDRSVYAEGTRATVLGWGRLAEGGERSDVLRSAEVPLVSDTTCRSAYDTYDPSSMVCAGYPQGGTDACQGDSGGPLVVGDTLIGIVSFGDGCAKANRPGVYTRVSAFADDIKAQSQPRLFG</sequence>
<dbReference type="FunFam" id="2.40.10.10:FF:000068">
    <property type="entry name" value="transmembrane protease serine 2"/>
    <property type="match status" value="1"/>
</dbReference>
<comment type="similarity">
    <text evidence="4">Belongs to the peptidase S1 family.</text>
</comment>
<dbReference type="InterPro" id="IPR050430">
    <property type="entry name" value="Peptidase_S1"/>
</dbReference>
<dbReference type="InterPro" id="IPR009003">
    <property type="entry name" value="Peptidase_S1_PA"/>
</dbReference>
<dbReference type="RefSeq" id="WP_184780300.1">
    <property type="nucleotide sequence ID" value="NZ_JACHMG010000001.1"/>
</dbReference>
<accession>A0A840IRN1</accession>
<evidence type="ECO:0000256" key="8">
    <source>
        <dbReference type="ARBA" id="ARBA00022801"/>
    </source>
</evidence>
<name>A0A840IRN1_9PSEU</name>
<evidence type="ECO:0000256" key="12">
    <source>
        <dbReference type="ARBA" id="ARBA00023157"/>
    </source>
</evidence>
<dbReference type="AlphaFoldDB" id="A0A840IRN1"/>
<dbReference type="PANTHER" id="PTHR24276">
    <property type="entry name" value="POLYSERASE-RELATED"/>
    <property type="match status" value="1"/>
</dbReference>
<keyword evidence="13" id="KW-0325">Glycoprotein</keyword>
<feature type="region of interest" description="Disordered" evidence="14">
    <location>
        <begin position="33"/>
        <end position="54"/>
    </location>
</feature>
<evidence type="ECO:0000256" key="10">
    <source>
        <dbReference type="ARBA" id="ARBA00022825"/>
    </source>
</evidence>
<keyword evidence="8" id="KW-0378">Hydrolase</keyword>
<dbReference type="Proteomes" id="UP000581769">
    <property type="component" value="Unassembled WGS sequence"/>
</dbReference>
<dbReference type="PANTHER" id="PTHR24276:SF98">
    <property type="entry name" value="FI18310P1-RELATED"/>
    <property type="match status" value="1"/>
</dbReference>
<keyword evidence="11" id="KW-0333">Golgi apparatus</keyword>
<dbReference type="PROSITE" id="PS51318">
    <property type="entry name" value="TAT"/>
    <property type="match status" value="1"/>
</dbReference>
<evidence type="ECO:0000256" key="7">
    <source>
        <dbReference type="ARBA" id="ARBA00022696"/>
    </source>
</evidence>
<comment type="subcellular location">
    <subcellularLocation>
        <location evidence="1">Endoplasmic reticulum</location>
    </subcellularLocation>
    <subcellularLocation>
        <location evidence="2">Golgi apparatus</location>
    </subcellularLocation>
    <subcellularLocation>
        <location evidence="3">Secreted</location>
    </subcellularLocation>
</comment>
<feature type="chain" id="PRO_5032483329" evidence="15">
    <location>
        <begin position="31"/>
        <end position="281"/>
    </location>
</feature>
<dbReference type="InterPro" id="IPR001314">
    <property type="entry name" value="Peptidase_S1A"/>
</dbReference>
<feature type="signal peptide" evidence="15">
    <location>
        <begin position="1"/>
        <end position="30"/>
    </location>
</feature>
<comment type="caution">
    <text evidence="17">The sequence shown here is derived from an EMBL/GenBank/DDBJ whole genome shotgun (WGS) entry which is preliminary data.</text>
</comment>
<dbReference type="Gene3D" id="2.40.10.10">
    <property type="entry name" value="Trypsin-like serine proteases"/>
    <property type="match status" value="1"/>
</dbReference>
<keyword evidence="15" id="KW-0732">Signal</keyword>
<dbReference type="EMBL" id="JACHMG010000001">
    <property type="protein sequence ID" value="MBB4685241.1"/>
    <property type="molecule type" value="Genomic_DNA"/>
</dbReference>
<dbReference type="InterPro" id="IPR006311">
    <property type="entry name" value="TAT_signal"/>
</dbReference>
<evidence type="ECO:0000256" key="14">
    <source>
        <dbReference type="SAM" id="MobiDB-lite"/>
    </source>
</evidence>
<dbReference type="Pfam" id="PF00089">
    <property type="entry name" value="Trypsin"/>
    <property type="match status" value="1"/>
</dbReference>
<dbReference type="GO" id="GO:0006508">
    <property type="term" value="P:proteolysis"/>
    <property type="evidence" value="ECO:0007669"/>
    <property type="project" value="UniProtKB-KW"/>
</dbReference>
<keyword evidence="10" id="KW-0720">Serine protease</keyword>
<keyword evidence="7" id="KW-0356">Hemostasis</keyword>
<evidence type="ECO:0000256" key="9">
    <source>
        <dbReference type="ARBA" id="ARBA00022824"/>
    </source>
</evidence>
<evidence type="ECO:0000256" key="2">
    <source>
        <dbReference type="ARBA" id="ARBA00004555"/>
    </source>
</evidence>
<dbReference type="InterPro" id="IPR043504">
    <property type="entry name" value="Peptidase_S1_PA_chymotrypsin"/>
</dbReference>
<organism evidence="17 18">
    <name type="scientific">Amycolatopsis jiangsuensis</name>
    <dbReference type="NCBI Taxonomy" id="1181879"/>
    <lineage>
        <taxon>Bacteria</taxon>
        <taxon>Bacillati</taxon>
        <taxon>Actinomycetota</taxon>
        <taxon>Actinomycetes</taxon>
        <taxon>Pseudonocardiales</taxon>
        <taxon>Pseudonocardiaceae</taxon>
        <taxon>Amycolatopsis</taxon>
    </lineage>
</organism>
<dbReference type="PROSITE" id="PS50240">
    <property type="entry name" value="TRYPSIN_DOM"/>
    <property type="match status" value="1"/>
</dbReference>
<evidence type="ECO:0000256" key="15">
    <source>
        <dbReference type="SAM" id="SignalP"/>
    </source>
</evidence>
<reference evidence="17 18" key="1">
    <citation type="submission" date="2020-08" db="EMBL/GenBank/DDBJ databases">
        <title>Sequencing the genomes of 1000 actinobacteria strains.</title>
        <authorList>
            <person name="Klenk H.-P."/>
        </authorList>
    </citation>
    <scope>NUCLEOTIDE SEQUENCE [LARGE SCALE GENOMIC DNA]</scope>
    <source>
        <strain evidence="17 18">DSM 45859</strain>
    </source>
</reference>
<dbReference type="GO" id="GO:0004252">
    <property type="term" value="F:serine-type endopeptidase activity"/>
    <property type="evidence" value="ECO:0007669"/>
    <property type="project" value="InterPro"/>
</dbReference>
<gene>
    <name evidence="17" type="ORF">BJY18_002726</name>
</gene>